<reference evidence="2 3" key="1">
    <citation type="journal article" date="2014" name="Curr. Microbiol.">
        <title>Spirosoma radiotolerans sp. nov., a gamma-radiation-resistant bacterium isolated from gamma ray-irradiated soil.</title>
        <authorList>
            <person name="Lee J.J."/>
            <person name="Srinivasan S."/>
            <person name="Lim S."/>
            <person name="Joe M."/>
            <person name="Im S."/>
            <person name="Bae S.I."/>
            <person name="Park K.R."/>
            <person name="Han J.H."/>
            <person name="Park S.H."/>
            <person name="Joo B.M."/>
            <person name="Park S.J."/>
            <person name="Kim M.K."/>
        </authorList>
    </citation>
    <scope>NUCLEOTIDE SEQUENCE [LARGE SCALE GENOMIC DNA]</scope>
    <source>
        <strain evidence="2 3">DG5A</strain>
    </source>
</reference>
<evidence type="ECO:0000259" key="1">
    <source>
        <dbReference type="Pfam" id="PF11706"/>
    </source>
</evidence>
<dbReference type="PATRIC" id="fig|1379870.5.peg.225"/>
<dbReference type="RefSeq" id="WP_046375279.1">
    <property type="nucleotide sequence ID" value="NZ_CP010429.1"/>
</dbReference>
<dbReference type="STRING" id="1379870.SD10_01030"/>
<protein>
    <recommendedName>
        <fullName evidence="1">Zinc finger CGNR domain-containing protein</fullName>
    </recommendedName>
</protein>
<dbReference type="KEGG" id="srd:SD10_01030"/>
<dbReference type="SUPFAM" id="SSF160904">
    <property type="entry name" value="Jann2411-like"/>
    <property type="match status" value="1"/>
</dbReference>
<evidence type="ECO:0000313" key="3">
    <source>
        <dbReference type="Proteomes" id="UP000033054"/>
    </source>
</evidence>
<dbReference type="InterPro" id="IPR010852">
    <property type="entry name" value="ABATE"/>
</dbReference>
<dbReference type="InterPro" id="IPR023286">
    <property type="entry name" value="ABATE_dom_sf"/>
</dbReference>
<gene>
    <name evidence="2" type="ORF">SD10_01030</name>
</gene>
<dbReference type="Pfam" id="PF11706">
    <property type="entry name" value="zf-CGNR"/>
    <property type="match status" value="1"/>
</dbReference>
<dbReference type="AlphaFoldDB" id="A0A0E3V4X3"/>
<dbReference type="PANTHER" id="PTHR35525">
    <property type="entry name" value="BLL6575 PROTEIN"/>
    <property type="match status" value="1"/>
</dbReference>
<dbReference type="Gene3D" id="1.10.3300.10">
    <property type="entry name" value="Jann2411-like domain"/>
    <property type="match status" value="1"/>
</dbReference>
<dbReference type="Pfam" id="PF07336">
    <property type="entry name" value="ABATE"/>
    <property type="match status" value="1"/>
</dbReference>
<keyword evidence="3" id="KW-1185">Reference proteome</keyword>
<dbReference type="HOGENOM" id="CLU_087298_3_0_10"/>
<dbReference type="EMBL" id="CP010429">
    <property type="protein sequence ID" value="AKD53692.1"/>
    <property type="molecule type" value="Genomic_DNA"/>
</dbReference>
<feature type="domain" description="Zinc finger CGNR" evidence="1">
    <location>
        <begin position="160"/>
        <end position="201"/>
    </location>
</feature>
<dbReference type="InterPro" id="IPR021005">
    <property type="entry name" value="Znf_CGNR"/>
</dbReference>
<accession>A0A0E3V4X3</accession>
<evidence type="ECO:0000313" key="2">
    <source>
        <dbReference type="EMBL" id="AKD53692.1"/>
    </source>
</evidence>
<sequence length="204" mass="22837">MAKLTTITEMDLTGGVACLDFANTALDFDTPVERLHTYTDLLILARRLSLLDTEVLDTLTALAQADPKQAAGVLDKAREVRQSMLTVFASLVKGTVEALPASVLTAFNGHVNEALNQRGFSGQANKLTLDWQSSQINLLQAVWVFSLSAYELLSGQDQRRIKQCGACRWYFLDATKNQGRKWCDMQSCGSHQKARRYYQRKKQM</sequence>
<proteinExistence type="predicted"/>
<dbReference type="OrthoDB" id="123307at2"/>
<organism evidence="2 3">
    <name type="scientific">Spirosoma radiotolerans</name>
    <dbReference type="NCBI Taxonomy" id="1379870"/>
    <lineage>
        <taxon>Bacteria</taxon>
        <taxon>Pseudomonadati</taxon>
        <taxon>Bacteroidota</taxon>
        <taxon>Cytophagia</taxon>
        <taxon>Cytophagales</taxon>
        <taxon>Cytophagaceae</taxon>
        <taxon>Spirosoma</taxon>
    </lineage>
</organism>
<dbReference type="PANTHER" id="PTHR35525:SF3">
    <property type="entry name" value="BLL6575 PROTEIN"/>
    <property type="match status" value="1"/>
</dbReference>
<name>A0A0E3V4X3_9BACT</name>
<dbReference type="Proteomes" id="UP000033054">
    <property type="component" value="Chromosome"/>
</dbReference>